<evidence type="ECO:0000313" key="10">
    <source>
        <dbReference type="Proteomes" id="UP000070412"/>
    </source>
</evidence>
<organism evidence="8">
    <name type="scientific">Sarcoptes scabiei</name>
    <name type="common">Itch mite</name>
    <name type="synonym">Acarus scabiei</name>
    <dbReference type="NCBI Taxonomy" id="52283"/>
    <lineage>
        <taxon>Eukaryota</taxon>
        <taxon>Metazoa</taxon>
        <taxon>Ecdysozoa</taxon>
        <taxon>Arthropoda</taxon>
        <taxon>Chelicerata</taxon>
        <taxon>Arachnida</taxon>
        <taxon>Acari</taxon>
        <taxon>Acariformes</taxon>
        <taxon>Sarcoptiformes</taxon>
        <taxon>Astigmata</taxon>
        <taxon>Psoroptidia</taxon>
        <taxon>Sarcoptoidea</taxon>
        <taxon>Sarcoptidae</taxon>
        <taxon>Sarcoptinae</taxon>
        <taxon>Sarcoptes</taxon>
    </lineage>
</organism>
<dbReference type="PANTHER" id="PTHR15876:SF8">
    <property type="entry name" value="TRANSMEMBRANE PROTEIN ADIPOCYTE-ASSOCIATED 1"/>
    <property type="match status" value="1"/>
</dbReference>
<dbReference type="EnsemblMetazoa" id="SSS_1408s_mrna">
    <property type="protein sequence ID" value="KAF7496591.1"/>
    <property type="gene ID" value="SSS_1408"/>
</dbReference>
<accession>A0A834VH31</accession>
<evidence type="ECO:0000256" key="1">
    <source>
        <dbReference type="ARBA" id="ARBA00004141"/>
    </source>
</evidence>
<feature type="transmembrane region" description="Helical" evidence="7">
    <location>
        <begin position="114"/>
        <end position="138"/>
    </location>
</feature>
<comment type="subcellular location">
    <subcellularLocation>
        <location evidence="1">Membrane</location>
        <topology evidence="1">Multi-pass membrane protein</topology>
    </subcellularLocation>
</comment>
<dbReference type="Pfam" id="PF10160">
    <property type="entry name" value="Tmemb_40"/>
    <property type="match status" value="1"/>
</dbReference>
<evidence type="ECO:0000313" key="9">
    <source>
        <dbReference type="EnsemblMetazoa" id="KAF7496591.1"/>
    </source>
</evidence>
<keyword evidence="10" id="KW-1185">Reference proteome</keyword>
<feature type="transmembrane region" description="Helical" evidence="7">
    <location>
        <begin position="192"/>
        <end position="217"/>
    </location>
</feature>
<feature type="transmembrane region" description="Helical" evidence="7">
    <location>
        <begin position="81"/>
        <end position="102"/>
    </location>
</feature>
<dbReference type="AlphaFoldDB" id="A0A834VH31"/>
<keyword evidence="5 7" id="KW-0472">Membrane</keyword>
<evidence type="ECO:0000256" key="7">
    <source>
        <dbReference type="SAM" id="Phobius"/>
    </source>
</evidence>
<dbReference type="PANTHER" id="PTHR15876">
    <property type="entry name" value="TRANSMEMBRANE PROTEIN ADIPOCYTE-ASSOCIATED 1"/>
    <property type="match status" value="1"/>
</dbReference>
<reference evidence="8" key="2">
    <citation type="submission" date="2020-01" db="EMBL/GenBank/DDBJ databases">
        <authorList>
            <person name="Korhonen P.K.K."/>
            <person name="Guangxu M.G."/>
            <person name="Wang T.W."/>
            <person name="Stroehlein A.J.S."/>
            <person name="Young N.D."/>
            <person name="Ang C.-S.A."/>
            <person name="Fernando D.W.F."/>
            <person name="Lu H.L."/>
            <person name="Taylor S.T."/>
            <person name="Ehtesham M.E.M."/>
            <person name="Najaraj S.H.N."/>
            <person name="Harsha G.H.G."/>
            <person name="Madugundu A.M."/>
            <person name="Renuse S.R."/>
            <person name="Holt D.H."/>
            <person name="Pandey A.P."/>
            <person name="Papenfuss A.P."/>
            <person name="Gasser R.B.G."/>
            <person name="Fischer K.F."/>
        </authorList>
    </citation>
    <scope>NUCLEOTIDE SEQUENCE</scope>
    <source>
        <strain evidence="8">SSS_KF_BRIS2020</strain>
    </source>
</reference>
<feature type="transmembrane region" description="Helical" evidence="7">
    <location>
        <begin position="150"/>
        <end position="172"/>
    </location>
</feature>
<keyword evidence="3 7" id="KW-0812">Transmembrane</keyword>
<dbReference type="OrthoDB" id="10027388at2759"/>
<sequence>MTNGSDLYIPLSKLNVISQIENHSHICKIILYKDLPDTRIRIWDLMIFIPNSVFFLFLLWQSRKSRERIKQLKNFPILRNFYIFINLCVIISMSRCVISSLIKIETFSGETASKIYWVFVRFFLLSTEISVLVFGLLAGRLDVRQSIRRILSITLALSLIYSICQGLFEILSPDTLFYIQSKSYHLFGHGGMVFWSFTCFLSFFIYLNVVLLPWLPCRTRLLLPTKRSFYYYAAILSLLNLIQAMGALMFYLKIPDGLCIVDVTTYLYFTMFTPLVYFVFLSPFLAAGSSSSAAAALVTTTVGAESSATHSVAPLNRSTNLFNAGIRGAVNFSYRPQIDDELIDNEDDFASSIGSFNGGGLHFDHYGPYAYNSQRQGSYLVYGDNHGMKRDISSFSMQTTSSDVVFTENQKSLLNKRNTDSKEESNVELTTKDLLLQPESSNNDDLETLETVQPTTID</sequence>
<reference evidence="10" key="1">
    <citation type="journal article" date="2020" name="PLoS Negl. Trop. Dis.">
        <title>High-quality nuclear genome for Sarcoptes scabiei-A critical resource for a neglected parasite.</title>
        <authorList>
            <person name="Korhonen P.K."/>
            <person name="Gasser R.B."/>
            <person name="Ma G."/>
            <person name="Wang T."/>
            <person name="Stroehlein A.J."/>
            <person name="Young N.D."/>
            <person name="Ang C.S."/>
            <person name="Fernando D.D."/>
            <person name="Lu H.C."/>
            <person name="Taylor S."/>
            <person name="Reynolds S.L."/>
            <person name="Mofiz E."/>
            <person name="Najaraj S.H."/>
            <person name="Gowda H."/>
            <person name="Madugundu A."/>
            <person name="Renuse S."/>
            <person name="Holt D."/>
            <person name="Pandey A."/>
            <person name="Papenfuss A.T."/>
            <person name="Fischer K."/>
        </authorList>
    </citation>
    <scope>NUCLEOTIDE SEQUENCE [LARGE SCALE GENOMIC DNA]</scope>
</reference>
<dbReference type="InterPro" id="IPR018781">
    <property type="entry name" value="TPRA1/CAND2/CAND8"/>
</dbReference>
<evidence type="ECO:0000256" key="6">
    <source>
        <dbReference type="SAM" id="MobiDB-lite"/>
    </source>
</evidence>
<evidence type="ECO:0000313" key="8">
    <source>
        <dbReference type="EMBL" id="KAF7496591.1"/>
    </source>
</evidence>
<evidence type="ECO:0000256" key="3">
    <source>
        <dbReference type="ARBA" id="ARBA00022692"/>
    </source>
</evidence>
<dbReference type="EMBL" id="WVUK01000004">
    <property type="protein sequence ID" value="KAF7496591.1"/>
    <property type="molecule type" value="Genomic_DNA"/>
</dbReference>
<keyword evidence="4 7" id="KW-1133">Transmembrane helix</keyword>
<comment type="similarity">
    <text evidence="2">Belongs to the UPF0359 family.</text>
</comment>
<reference evidence="9" key="3">
    <citation type="submission" date="2022-06" db="UniProtKB">
        <authorList>
            <consortium name="EnsemblMetazoa"/>
        </authorList>
    </citation>
    <scope>IDENTIFICATION</scope>
</reference>
<name>A0A834VH31_SARSC</name>
<feature type="transmembrane region" description="Helical" evidence="7">
    <location>
        <begin position="229"/>
        <end position="254"/>
    </location>
</feature>
<proteinExistence type="inferred from homology"/>
<dbReference type="Proteomes" id="UP000070412">
    <property type="component" value="Unassembled WGS sequence"/>
</dbReference>
<evidence type="ECO:0000256" key="4">
    <source>
        <dbReference type="ARBA" id="ARBA00022989"/>
    </source>
</evidence>
<protein>
    <submittedName>
        <fullName evidence="8">Transmembrane protein adipocyte-associated 1</fullName>
    </submittedName>
</protein>
<evidence type="ECO:0000256" key="2">
    <source>
        <dbReference type="ARBA" id="ARBA00010125"/>
    </source>
</evidence>
<gene>
    <name evidence="8" type="ORF">SSS_1408</name>
</gene>
<feature type="transmembrane region" description="Helical" evidence="7">
    <location>
        <begin position="266"/>
        <end position="287"/>
    </location>
</feature>
<dbReference type="GO" id="GO:0004930">
    <property type="term" value="F:G protein-coupled receptor activity"/>
    <property type="evidence" value="ECO:0007669"/>
    <property type="project" value="TreeGrafter"/>
</dbReference>
<feature type="transmembrane region" description="Helical" evidence="7">
    <location>
        <begin position="40"/>
        <end position="60"/>
    </location>
</feature>
<dbReference type="GO" id="GO:0005886">
    <property type="term" value="C:plasma membrane"/>
    <property type="evidence" value="ECO:0007669"/>
    <property type="project" value="TreeGrafter"/>
</dbReference>
<evidence type="ECO:0000256" key="5">
    <source>
        <dbReference type="ARBA" id="ARBA00023136"/>
    </source>
</evidence>
<feature type="region of interest" description="Disordered" evidence="6">
    <location>
        <begin position="436"/>
        <end position="458"/>
    </location>
</feature>